<evidence type="ECO:0000259" key="6">
    <source>
        <dbReference type="PROSITE" id="PS50003"/>
    </source>
</evidence>
<dbReference type="GO" id="GO:0032934">
    <property type="term" value="F:sterol binding"/>
    <property type="evidence" value="ECO:0007669"/>
    <property type="project" value="TreeGrafter"/>
</dbReference>
<dbReference type="Gene3D" id="2.60.120.680">
    <property type="entry name" value="GOLD domain"/>
    <property type="match status" value="1"/>
</dbReference>
<keyword evidence="3" id="KW-0445">Lipid transport</keyword>
<feature type="compositionally biased region" description="Low complexity" evidence="5">
    <location>
        <begin position="584"/>
        <end position="598"/>
    </location>
</feature>
<dbReference type="AlphaFoldDB" id="A0AA39V5X2"/>
<feature type="region of interest" description="Disordered" evidence="5">
    <location>
        <begin position="902"/>
        <end position="922"/>
    </location>
</feature>
<name>A0AA39V5X2_9LECA</name>
<dbReference type="GO" id="GO:0035621">
    <property type="term" value="P:ER to Golgi ceramide transport"/>
    <property type="evidence" value="ECO:0007669"/>
    <property type="project" value="TreeGrafter"/>
</dbReference>
<dbReference type="FunFam" id="2.40.160.120:FF:000001">
    <property type="entry name" value="Oxysterol-binding protein"/>
    <property type="match status" value="1"/>
</dbReference>
<dbReference type="InterPro" id="IPR011993">
    <property type="entry name" value="PH-like_dom_sf"/>
</dbReference>
<dbReference type="GO" id="GO:0097038">
    <property type="term" value="C:perinuclear endoplasmic reticulum"/>
    <property type="evidence" value="ECO:0007669"/>
    <property type="project" value="TreeGrafter"/>
</dbReference>
<evidence type="ECO:0000256" key="3">
    <source>
        <dbReference type="ARBA" id="ARBA00023055"/>
    </source>
</evidence>
<evidence type="ECO:0000313" key="7">
    <source>
        <dbReference type="EMBL" id="KAK0517452.1"/>
    </source>
</evidence>
<evidence type="ECO:0000256" key="1">
    <source>
        <dbReference type="ARBA" id="ARBA00008842"/>
    </source>
</evidence>
<dbReference type="InterPro" id="IPR001849">
    <property type="entry name" value="PH_domain"/>
</dbReference>
<dbReference type="PROSITE" id="PS50003">
    <property type="entry name" value="PH_DOMAIN"/>
    <property type="match status" value="1"/>
</dbReference>
<dbReference type="SUPFAM" id="SSF144000">
    <property type="entry name" value="Oxysterol-binding protein-like"/>
    <property type="match status" value="1"/>
</dbReference>
<dbReference type="SMART" id="SM00233">
    <property type="entry name" value="PH"/>
    <property type="match status" value="1"/>
</dbReference>
<evidence type="ECO:0000256" key="5">
    <source>
        <dbReference type="SAM" id="MobiDB-lite"/>
    </source>
</evidence>
<comment type="similarity">
    <text evidence="1">Belongs to the OSBP family.</text>
</comment>
<feature type="compositionally biased region" description="Acidic residues" evidence="5">
    <location>
        <begin position="559"/>
        <end position="571"/>
    </location>
</feature>
<sequence>MAGMEQLEIHSKSYLVRWVNVKAEHTISWSIRPDRKSINFGIFKHPGPGAAPTPKLPSSTFEPPPTPALRPEDATHGSHSSRSASSTATEKLKNIGLKPIWWYGTCDANRVSTGTYDVPPNEGGMYALVFDNTFAKSFAKSATFVLLTYPTKSPPQANHHMHHIQGSSNESSTSLKDALSTRKSPLKRGSSESFSQLATSTSKHSDDAGNANSTGSVSANGSNFFTGVLQKRRRKRHQGWARRFFSLDFTSSTLSYYQNKNTQAVRGAVPVSLAVISANPTTRQISIDSGAELWHLKAVCQKDFEDWTRALESARISTAPNTSSPVTRAGSLSRRTSNVLPSPEEEEQWSKADEILKRVRRSRDAAKSLAVDTDPKYLPLGTPQPSFARQDSNPISGASSGSGSPTEKGLPNGYFGDGERRAFWKRKQSSDRPMPGTYRSVSATPSMKSAVTGPPTPRTASIAQDNKPLESHPEEEALHDRCVSLLRDLDSVVADFALLLAESKQRRTTPMPSTVSRYSIETQGDEEFFDAEGINDSQLLSIHHESGDEADEAERGFGSDEEFSTASEDEERGAARNRKADTGSSTPTFPSKSKSLTPLPAQKVKRRNTVPAPTVMPPSLVGFLRKNVGKDFSTISMPVAANEPISLLQRISEVLEYSTLLDKAASKPGSSNEALLYVTAFAIANFSSARVKERSIRKPFNPLLGETFELVREDRGFRFMSEKVSHRPFRMACQAESENWTLTHSPMPTQKFWGKSAELITEGKFRVTLHSLGQRFSWTPTTSFLRNIIAGEKYVEPVGTMFVANESTGEKAIVTFKSKGMFSGRSEEVGVQVLDSYGDELPLGLTGKWTSSLQVTDHGNVKSNEPPIWSVTELPPEASKRYGFTSFAASLNEITALEKDKLPPTDSRMRPDQRAAEEGDFETAETFKGKLEEGQRKRRKVMEEQGVEWQPKWFERVEGADIGEEVWVAKGGKENYWEERSKGLWESVEKIFDLD</sequence>
<feature type="compositionally biased region" description="Polar residues" evidence="5">
    <location>
        <begin position="165"/>
        <end position="175"/>
    </location>
</feature>
<feature type="domain" description="PH" evidence="6">
    <location>
        <begin position="222"/>
        <end position="316"/>
    </location>
</feature>
<dbReference type="PANTHER" id="PTHR10972:SF203">
    <property type="entry name" value="OXYSTEROL-BINDING PROTEIN HOMOLOG 3"/>
    <property type="match status" value="1"/>
</dbReference>
<keyword evidence="2" id="KW-0813">Transport</keyword>
<dbReference type="Gene3D" id="2.30.29.30">
    <property type="entry name" value="Pleckstrin-homology domain (PH domain)/Phosphotyrosine-binding domain (PTB)"/>
    <property type="match status" value="1"/>
</dbReference>
<dbReference type="SUPFAM" id="SSF101576">
    <property type="entry name" value="Supernatant protein factor (SPF), C-terminal domain"/>
    <property type="match status" value="1"/>
</dbReference>
<dbReference type="GO" id="GO:0005886">
    <property type="term" value="C:plasma membrane"/>
    <property type="evidence" value="ECO:0007669"/>
    <property type="project" value="TreeGrafter"/>
</dbReference>
<dbReference type="FunFam" id="2.30.29.30:FF:000369">
    <property type="entry name" value="Oxysterol binding protein"/>
    <property type="match status" value="1"/>
</dbReference>
<dbReference type="Pfam" id="PF01237">
    <property type="entry name" value="Oxysterol_BP"/>
    <property type="match status" value="1"/>
</dbReference>
<dbReference type="Gene3D" id="2.40.160.120">
    <property type="match status" value="1"/>
</dbReference>
<dbReference type="GO" id="GO:0005829">
    <property type="term" value="C:cytosol"/>
    <property type="evidence" value="ECO:0007669"/>
    <property type="project" value="TreeGrafter"/>
</dbReference>
<evidence type="ECO:0000313" key="8">
    <source>
        <dbReference type="Proteomes" id="UP001166286"/>
    </source>
</evidence>
<dbReference type="GO" id="GO:0006887">
    <property type="term" value="P:exocytosis"/>
    <property type="evidence" value="ECO:0007669"/>
    <property type="project" value="TreeGrafter"/>
</dbReference>
<dbReference type="InterPro" id="IPR000648">
    <property type="entry name" value="Oxysterol-bd"/>
</dbReference>
<feature type="compositionally biased region" description="Polar residues" evidence="5">
    <location>
        <begin position="439"/>
        <end position="449"/>
    </location>
</feature>
<evidence type="ECO:0000256" key="2">
    <source>
        <dbReference type="ARBA" id="ARBA00022448"/>
    </source>
</evidence>
<proteinExistence type="inferred from homology"/>
<feature type="compositionally biased region" description="Basic and acidic residues" evidence="5">
    <location>
        <begin position="572"/>
        <end position="581"/>
    </location>
</feature>
<dbReference type="GO" id="GO:0006897">
    <property type="term" value="P:endocytosis"/>
    <property type="evidence" value="ECO:0007669"/>
    <property type="project" value="TreeGrafter"/>
</dbReference>
<feature type="compositionally biased region" description="Polar residues" evidence="5">
    <location>
        <begin position="383"/>
        <end position="395"/>
    </location>
</feature>
<feature type="region of interest" description="Disordered" evidence="5">
    <location>
        <begin position="155"/>
        <end position="216"/>
    </location>
</feature>
<dbReference type="Proteomes" id="UP001166286">
    <property type="component" value="Unassembled WGS sequence"/>
</dbReference>
<keyword evidence="4" id="KW-0446">Lipid-binding</keyword>
<dbReference type="InterPro" id="IPR036598">
    <property type="entry name" value="GOLD_dom_sf"/>
</dbReference>
<dbReference type="CDD" id="cd13289">
    <property type="entry name" value="PH_Osh3p_yeast"/>
    <property type="match status" value="1"/>
</dbReference>
<comment type="caution">
    <text evidence="7">The sequence shown here is derived from an EMBL/GenBank/DDBJ whole genome shotgun (WGS) entry which is preliminary data.</text>
</comment>
<organism evidence="7 8">
    <name type="scientific">Cladonia borealis</name>
    <dbReference type="NCBI Taxonomy" id="184061"/>
    <lineage>
        <taxon>Eukaryota</taxon>
        <taxon>Fungi</taxon>
        <taxon>Dikarya</taxon>
        <taxon>Ascomycota</taxon>
        <taxon>Pezizomycotina</taxon>
        <taxon>Lecanoromycetes</taxon>
        <taxon>OSLEUM clade</taxon>
        <taxon>Lecanoromycetidae</taxon>
        <taxon>Lecanorales</taxon>
        <taxon>Lecanorineae</taxon>
        <taxon>Cladoniaceae</taxon>
        <taxon>Cladonia</taxon>
    </lineage>
</organism>
<dbReference type="InterPro" id="IPR041680">
    <property type="entry name" value="PH_8"/>
</dbReference>
<dbReference type="GO" id="GO:0030011">
    <property type="term" value="P:maintenance of cell polarity"/>
    <property type="evidence" value="ECO:0007669"/>
    <property type="project" value="TreeGrafter"/>
</dbReference>
<feature type="region of interest" description="Disordered" evidence="5">
    <location>
        <begin position="370"/>
        <end position="475"/>
    </location>
</feature>
<dbReference type="Gene3D" id="3.30.70.3490">
    <property type="match status" value="1"/>
</dbReference>
<dbReference type="PANTHER" id="PTHR10972">
    <property type="entry name" value="OXYSTEROL-BINDING PROTEIN-RELATED"/>
    <property type="match status" value="1"/>
</dbReference>
<feature type="compositionally biased region" description="Basic and acidic residues" evidence="5">
    <location>
        <begin position="545"/>
        <end position="558"/>
    </location>
</feature>
<feature type="compositionally biased region" description="Low complexity" evidence="5">
    <location>
        <begin position="77"/>
        <end position="89"/>
    </location>
</feature>
<feature type="region of interest" description="Disordered" evidence="5">
    <location>
        <begin position="49"/>
        <end position="89"/>
    </location>
</feature>
<accession>A0AA39V5X2</accession>
<reference evidence="7" key="1">
    <citation type="submission" date="2023-03" db="EMBL/GenBank/DDBJ databases">
        <title>Complete genome of Cladonia borealis.</title>
        <authorList>
            <person name="Park H."/>
        </authorList>
    </citation>
    <scope>NUCLEOTIDE SEQUENCE</scope>
    <source>
        <strain evidence="7">ANT050790</strain>
    </source>
</reference>
<feature type="region of interest" description="Disordered" evidence="5">
    <location>
        <begin position="318"/>
        <end position="349"/>
    </location>
</feature>
<keyword evidence="8" id="KW-1185">Reference proteome</keyword>
<feature type="compositionally biased region" description="Polar residues" evidence="5">
    <location>
        <begin position="191"/>
        <end position="202"/>
    </location>
</feature>
<dbReference type="Pfam" id="PF15409">
    <property type="entry name" value="PH_8"/>
    <property type="match status" value="1"/>
</dbReference>
<evidence type="ECO:0000256" key="4">
    <source>
        <dbReference type="ARBA" id="ARBA00023121"/>
    </source>
</evidence>
<protein>
    <recommendedName>
        <fullName evidence="6">PH domain-containing protein</fullName>
    </recommendedName>
</protein>
<dbReference type="GO" id="GO:0032541">
    <property type="term" value="C:cortical endoplasmic reticulum"/>
    <property type="evidence" value="ECO:0007669"/>
    <property type="project" value="TreeGrafter"/>
</dbReference>
<dbReference type="GO" id="GO:0034727">
    <property type="term" value="P:piecemeal microautophagy of the nucleus"/>
    <property type="evidence" value="ECO:0007669"/>
    <property type="project" value="TreeGrafter"/>
</dbReference>
<gene>
    <name evidence="7" type="ORF">JMJ35_000607</name>
</gene>
<dbReference type="SUPFAM" id="SSF50729">
    <property type="entry name" value="PH domain-like"/>
    <property type="match status" value="1"/>
</dbReference>
<feature type="region of interest" description="Disordered" evidence="5">
    <location>
        <begin position="545"/>
        <end position="612"/>
    </location>
</feature>
<dbReference type="EMBL" id="JAFEKC020000001">
    <property type="protein sequence ID" value="KAK0517452.1"/>
    <property type="molecule type" value="Genomic_DNA"/>
</dbReference>
<dbReference type="InterPro" id="IPR037239">
    <property type="entry name" value="OSBP_sf"/>
</dbReference>
<feature type="compositionally biased region" description="Basic and acidic residues" evidence="5">
    <location>
        <begin position="902"/>
        <end position="917"/>
    </location>
</feature>
<dbReference type="GO" id="GO:0120009">
    <property type="term" value="P:intermembrane lipid transfer"/>
    <property type="evidence" value="ECO:0007669"/>
    <property type="project" value="UniProtKB-ARBA"/>
</dbReference>